<evidence type="ECO:0000256" key="4">
    <source>
        <dbReference type="ARBA" id="ARBA00022475"/>
    </source>
</evidence>
<dbReference type="PANTHER" id="PTHR32063">
    <property type="match status" value="1"/>
</dbReference>
<dbReference type="EMBL" id="BLAU01000001">
    <property type="protein sequence ID" value="GET21771.1"/>
    <property type="molecule type" value="Genomic_DNA"/>
</dbReference>
<feature type="transmembrane region" description="Helical" evidence="8">
    <location>
        <begin position="1046"/>
        <end position="1063"/>
    </location>
</feature>
<reference evidence="10 11" key="1">
    <citation type="submission" date="2018-03" db="EMBL/GenBank/DDBJ databases">
        <title>Genomic Encyclopedia of Archaeal and Bacterial Type Strains, Phase II (KMG-II): from individual species to whole genera.</title>
        <authorList>
            <person name="Goeker M."/>
        </authorList>
    </citation>
    <scope>NUCLEOTIDE SEQUENCE [LARGE SCALE GENOMIC DNA]</scope>
    <source>
        <strain evidence="10 11">DSM 27267</strain>
    </source>
</reference>
<dbReference type="GO" id="GO:0015562">
    <property type="term" value="F:efflux transmembrane transporter activity"/>
    <property type="evidence" value="ECO:0007669"/>
    <property type="project" value="InterPro"/>
</dbReference>
<dbReference type="PRINTS" id="PR00702">
    <property type="entry name" value="ACRIFLAVINRP"/>
</dbReference>
<evidence type="ECO:0000313" key="11">
    <source>
        <dbReference type="Proteomes" id="UP000240621"/>
    </source>
</evidence>
<keyword evidence="7 8" id="KW-0472">Membrane</keyword>
<keyword evidence="12" id="KW-1185">Reference proteome</keyword>
<dbReference type="PANTHER" id="PTHR32063:SF24">
    <property type="entry name" value="CATION EFFLUX SYSTEM (ACRB_ACRD_ACRF FAMILY)"/>
    <property type="match status" value="1"/>
</dbReference>
<dbReference type="Gene3D" id="1.20.1640.10">
    <property type="entry name" value="Multidrug efflux transporter AcrB transmembrane domain"/>
    <property type="match status" value="2"/>
</dbReference>
<accession>A0A2P8CEE5</accession>
<dbReference type="InterPro" id="IPR027463">
    <property type="entry name" value="AcrB_DN_DC_subdom"/>
</dbReference>
<feature type="transmembrane region" description="Helical" evidence="8">
    <location>
        <begin position="393"/>
        <end position="419"/>
    </location>
</feature>
<dbReference type="RefSeq" id="WP_106542136.1">
    <property type="nucleotide sequence ID" value="NZ_BLAU01000001.1"/>
</dbReference>
<dbReference type="Proteomes" id="UP000240621">
    <property type="component" value="Unassembled WGS sequence"/>
</dbReference>
<feature type="transmembrane region" description="Helical" evidence="8">
    <location>
        <begin position="367"/>
        <end position="387"/>
    </location>
</feature>
<gene>
    <name evidence="10" type="ORF">CLV93_104278</name>
    <name evidence="9" type="ORF">JCM18694_20170</name>
</gene>
<dbReference type="Gene3D" id="3.30.2090.10">
    <property type="entry name" value="Multidrug efflux transporter AcrB TolC docking domain, DN and DC subdomains"/>
    <property type="match status" value="2"/>
</dbReference>
<evidence type="ECO:0000313" key="9">
    <source>
        <dbReference type="EMBL" id="GET21771.1"/>
    </source>
</evidence>
<dbReference type="Proteomes" id="UP000396862">
    <property type="component" value="Unassembled WGS sequence"/>
</dbReference>
<dbReference type="InterPro" id="IPR004763">
    <property type="entry name" value="CusA-like"/>
</dbReference>
<evidence type="ECO:0000256" key="2">
    <source>
        <dbReference type="ARBA" id="ARBA00010942"/>
    </source>
</evidence>
<dbReference type="GO" id="GO:0008324">
    <property type="term" value="F:monoatomic cation transmembrane transporter activity"/>
    <property type="evidence" value="ECO:0007669"/>
    <property type="project" value="InterPro"/>
</dbReference>
<evidence type="ECO:0000256" key="1">
    <source>
        <dbReference type="ARBA" id="ARBA00004651"/>
    </source>
</evidence>
<organism evidence="10 11">
    <name type="scientific">Prolixibacter denitrificans</name>
    <dbReference type="NCBI Taxonomy" id="1541063"/>
    <lineage>
        <taxon>Bacteria</taxon>
        <taxon>Pseudomonadati</taxon>
        <taxon>Bacteroidota</taxon>
        <taxon>Bacteroidia</taxon>
        <taxon>Marinilabiliales</taxon>
        <taxon>Prolixibacteraceae</taxon>
        <taxon>Prolixibacter</taxon>
    </lineage>
</organism>
<name>A0A2P8CEE5_9BACT</name>
<dbReference type="SUPFAM" id="SSF82693">
    <property type="entry name" value="Multidrug efflux transporter AcrB pore domain, PN1, PN2, PC1 and PC2 subdomains"/>
    <property type="match status" value="3"/>
</dbReference>
<dbReference type="EMBL" id="PYGC01000004">
    <property type="protein sequence ID" value="PSK83348.1"/>
    <property type="molecule type" value="Genomic_DNA"/>
</dbReference>
<evidence type="ECO:0000256" key="6">
    <source>
        <dbReference type="ARBA" id="ARBA00022989"/>
    </source>
</evidence>
<evidence type="ECO:0000256" key="3">
    <source>
        <dbReference type="ARBA" id="ARBA00022448"/>
    </source>
</evidence>
<dbReference type="SUPFAM" id="SSF82866">
    <property type="entry name" value="Multidrug efflux transporter AcrB transmembrane domain"/>
    <property type="match status" value="2"/>
</dbReference>
<evidence type="ECO:0000256" key="7">
    <source>
        <dbReference type="ARBA" id="ARBA00023136"/>
    </source>
</evidence>
<protein>
    <submittedName>
        <fullName evidence="9">Acriflavine resistance protein B</fullName>
    </submittedName>
    <submittedName>
        <fullName evidence="10">Cobalt-zinc-cadmium resistance protein CzcA</fullName>
    </submittedName>
</protein>
<dbReference type="SUPFAM" id="SSF82714">
    <property type="entry name" value="Multidrug efflux transporter AcrB TolC docking domain, DN and DC subdomains"/>
    <property type="match status" value="2"/>
</dbReference>
<feature type="transmembrane region" description="Helical" evidence="8">
    <location>
        <begin position="876"/>
        <end position="893"/>
    </location>
</feature>
<keyword evidence="4" id="KW-1003">Cell membrane</keyword>
<keyword evidence="5 8" id="KW-0812">Transmembrane</keyword>
<keyword evidence="6 8" id="KW-1133">Transmembrane helix</keyword>
<reference evidence="9 12" key="2">
    <citation type="submission" date="2019-10" db="EMBL/GenBank/DDBJ databases">
        <title>Prolixibacter strains distinguished by the presence of nitrate reductase genes were adept at nitrate-dependent anaerobic corrosion of metallic iron and carbon steel.</title>
        <authorList>
            <person name="Iino T."/>
            <person name="Shono N."/>
            <person name="Ito K."/>
            <person name="Nakamura R."/>
            <person name="Sueoka K."/>
            <person name="Harayama S."/>
            <person name="Ohkuma M."/>
        </authorList>
    </citation>
    <scope>NUCLEOTIDE SEQUENCE [LARGE SCALE GENOMIC DNA]</scope>
    <source>
        <strain evidence="9 12">MIC1-1</strain>
    </source>
</reference>
<evidence type="ECO:0000256" key="8">
    <source>
        <dbReference type="SAM" id="Phobius"/>
    </source>
</evidence>
<feature type="transmembrane region" description="Helical" evidence="8">
    <location>
        <begin position="924"/>
        <end position="950"/>
    </location>
</feature>
<dbReference type="GO" id="GO:0042910">
    <property type="term" value="F:xenobiotic transmembrane transporter activity"/>
    <property type="evidence" value="ECO:0007669"/>
    <property type="project" value="TreeGrafter"/>
</dbReference>
<feature type="transmembrane region" description="Helical" evidence="8">
    <location>
        <begin position="900"/>
        <end position="918"/>
    </location>
</feature>
<dbReference type="Gene3D" id="3.30.70.1320">
    <property type="entry name" value="Multidrug efflux transporter AcrB pore domain like"/>
    <property type="match status" value="1"/>
</dbReference>
<feature type="transmembrane region" description="Helical" evidence="8">
    <location>
        <begin position="344"/>
        <end position="360"/>
    </location>
</feature>
<evidence type="ECO:0000313" key="12">
    <source>
        <dbReference type="Proteomes" id="UP000396862"/>
    </source>
</evidence>
<dbReference type="Gene3D" id="3.30.70.1430">
    <property type="entry name" value="Multidrug efflux transporter AcrB pore domain"/>
    <property type="match status" value="2"/>
</dbReference>
<dbReference type="Gene3D" id="1.20.1600.10">
    <property type="entry name" value="Outer membrane efflux proteins (OEP)"/>
    <property type="match status" value="1"/>
</dbReference>
<feature type="transmembrane region" description="Helical" evidence="8">
    <location>
        <begin position="12"/>
        <end position="31"/>
    </location>
</feature>
<dbReference type="GO" id="GO:0005886">
    <property type="term" value="C:plasma membrane"/>
    <property type="evidence" value="ECO:0007669"/>
    <property type="project" value="UniProtKB-SubCell"/>
</dbReference>
<feature type="transmembrane region" description="Helical" evidence="8">
    <location>
        <begin position="480"/>
        <end position="503"/>
    </location>
</feature>
<dbReference type="OrthoDB" id="9758757at2"/>
<feature type="transmembrane region" description="Helical" evidence="8">
    <location>
        <begin position="1004"/>
        <end position="1030"/>
    </location>
</feature>
<evidence type="ECO:0000313" key="10">
    <source>
        <dbReference type="EMBL" id="PSK83348.1"/>
    </source>
</evidence>
<keyword evidence="3" id="KW-0813">Transport</keyword>
<dbReference type="NCBIfam" id="TIGR00914">
    <property type="entry name" value="2A0601"/>
    <property type="match status" value="1"/>
</dbReference>
<sequence>MLDRIIEFSIRNKLVIGLLTLALIGLGIYNFTKLPIDAVPDITNNQVQVTTVSPSLAPQEVEQFITFPIEVVMANIQGVKEIRSISRFGLSVVTIVFEDRINTHIARQMVSEQIKRAEQDIPAGYGTPEMMPITTGLGEIFQYVLVPEKGYEKAFDPMKIRTVQDWIVKRQLAGIPGIVEISSFGGEVKQYEVAVKPRDLVGMDVTITEIYNALVRNNENTGGSYIEKGPHRYYIRAEGLVRDEKDIGNILIKNVNGYPLFIKDVATVKLSSPPRFGAMTKDGKGETVGGITLMLKGANTSQVIKEVRKRITQVQKSLPEGLKIEPYLDRSQFIAKTIDTVKQNLLEGGIIVIFILILLLGNYRSGLIVASVIPLSMLFAFIMMNIFGVTANLMSLGAIDFGLIVDGAVIVVEGIVYLLHQRFNGKILKAAEMDDTVSTATHRVGRSAAFGVFIILIVYLPILAFTGIEGKNFKPMAQTVSFALLGALILSLTYVPMISAVFLSRKVKEEHSLADRIIDFLNRSHQPVLKWALRHKVLVLLVTIVLFVATMFSFSRLGGEFMPTLEEGDLACQMVIAPGASLGQSIKTTTQVEKILMSQFPEVKTVVSKIGTAEIPTDPMAVEDADIMIILKDKKEWVSADNREELVAKMKKALDVIPGASFDFTQPIQLRFNELMTGVKADVAVKIYGDDMNLLFEKANEAATIIQNVQGAGDVRVEQVTGLPQMMVRFDRDKLARYNLDITDVNNVIRTAFAGEKAGLVFEGERRFDLVIRLDEAYRKDIRALERLRINKPGGELILLSQVATVTMENGPMQISRDNTHRRIVIGINVRNRDVESFVNEINDKLQASVKLPPGYYFSYGGQFENLQSAKKSSSIAVPVALVLIFILLYFAFSSLKQATLIFTAIPLAIMGGVWTLFLRGMPFSISAGVGFIALFGIVVLNGIVLISYYNQLEQEGVTDIYERVLKGTSMRLRPVLLTASTDALGFLPMAVSTAAGAEVQRPLATVVIGGLITSTFLTLVILPVLYYLFHSGEWKKLLKRKKKPVATVVLLLLLFPVGKSWAQESPRTVTLDEAVELALNNNLSVKARSLMVEREQALKKSSFSLDPVMLQYDKGKINTNYNDYNFQVRQRFEFPTMYGANARLANENIRQSELALGREKSMLTIQVKMLYSRSQIAGERLRLLRRRDSLFGALEKAADRQLKSGAIGLSEYNLLKAEALRYRQELLAAETNFETQLGQLQVLLYSEERILPVTAELEHFQPVVLVPDTTSASWNYRMMLQNVAMKNAEVKVAGNNWAPAFSVGYFDQSFDGNKGYDGWSVGLEVPIWFWSHTSKTKALKLERESLTYQAAQQRQQDWTLQKQLIMQLQQLSKSVDMYESEIIPRARELLKAAVKSRELGQTDYIGFSKMAGEAFLSHFNYLDILQQYNETVLQLNLVMGSPETK</sequence>
<proteinExistence type="inferred from homology"/>
<dbReference type="Gene3D" id="3.30.70.1440">
    <property type="entry name" value="Multidrug efflux transporter AcrB pore domain"/>
    <property type="match status" value="1"/>
</dbReference>
<feature type="transmembrane region" description="Helical" evidence="8">
    <location>
        <begin position="537"/>
        <end position="554"/>
    </location>
</feature>
<dbReference type="SUPFAM" id="SSF56954">
    <property type="entry name" value="Outer membrane efflux proteins (OEP)"/>
    <property type="match status" value="1"/>
</dbReference>
<comment type="similarity">
    <text evidence="2">Belongs to the resistance-nodulation-cell division (RND) (TC 2.A.6) family.</text>
</comment>
<comment type="subcellular location">
    <subcellularLocation>
        <location evidence="1">Cell membrane</location>
        <topology evidence="1">Multi-pass membrane protein</topology>
    </subcellularLocation>
</comment>
<feature type="transmembrane region" description="Helical" evidence="8">
    <location>
        <begin position="448"/>
        <end position="468"/>
    </location>
</feature>
<dbReference type="InterPro" id="IPR001036">
    <property type="entry name" value="Acrflvin-R"/>
</dbReference>
<dbReference type="Pfam" id="PF00873">
    <property type="entry name" value="ACR_tran"/>
    <property type="match status" value="1"/>
</dbReference>
<evidence type="ECO:0000256" key="5">
    <source>
        <dbReference type="ARBA" id="ARBA00022692"/>
    </source>
</evidence>
<comment type="caution">
    <text evidence="10">The sequence shown here is derived from an EMBL/GenBank/DDBJ whole genome shotgun (WGS) entry which is preliminary data.</text>
</comment>
<feature type="transmembrane region" description="Helical" evidence="8">
    <location>
        <begin position="971"/>
        <end position="992"/>
    </location>
</feature>